<dbReference type="AlphaFoldDB" id="A0A0C9RX33"/>
<protein>
    <submittedName>
        <fullName evidence="2">Putative secreted protein</fullName>
    </submittedName>
</protein>
<reference evidence="2" key="1">
    <citation type="journal article" date="2015" name="PLoS ONE">
        <title>An Insight into the Sialome of the Lone Star Tick, Amblyomma americanum, with a Glimpse on Its Time Dependent Gene Expression.</title>
        <authorList>
            <person name="Karim S."/>
            <person name="Ribeiro J.M."/>
        </authorList>
    </citation>
    <scope>NUCLEOTIDE SEQUENCE</scope>
    <source>
        <tissue evidence="2">Salivary gland</tissue>
    </source>
</reference>
<dbReference type="EMBL" id="GBZX01000559">
    <property type="protein sequence ID" value="JAG92181.1"/>
    <property type="molecule type" value="mRNA"/>
</dbReference>
<accession>A0A0C9RX33</accession>
<feature type="chain" id="PRO_5012949380" evidence="1">
    <location>
        <begin position="16"/>
        <end position="144"/>
    </location>
</feature>
<sequence length="144" mass="16347">MVTGWLSWAPCFTASASLAGLGTECRETTSLRWNRRWPWPNSSLGAGRMNTRRNKRQPLCEWHALSRPATSQRVPQPHLDGHLPGLDFELPAHHRCVTKIFVVVVRLWAYIKLCPTLMQSWSVIHCLQNLLGPFAELPSDKHGV</sequence>
<feature type="signal peptide" evidence="1">
    <location>
        <begin position="1"/>
        <end position="15"/>
    </location>
</feature>
<evidence type="ECO:0000313" key="2">
    <source>
        <dbReference type="EMBL" id="JAG92181.1"/>
    </source>
</evidence>
<proteinExistence type="evidence at transcript level"/>
<name>A0A0C9RX33_AMBAM</name>
<evidence type="ECO:0000256" key="1">
    <source>
        <dbReference type="SAM" id="SignalP"/>
    </source>
</evidence>
<keyword evidence="1" id="KW-0732">Signal</keyword>
<organism evidence="2">
    <name type="scientific">Amblyomma americanum</name>
    <name type="common">Lone star tick</name>
    <dbReference type="NCBI Taxonomy" id="6943"/>
    <lineage>
        <taxon>Eukaryota</taxon>
        <taxon>Metazoa</taxon>
        <taxon>Ecdysozoa</taxon>
        <taxon>Arthropoda</taxon>
        <taxon>Chelicerata</taxon>
        <taxon>Arachnida</taxon>
        <taxon>Acari</taxon>
        <taxon>Parasitiformes</taxon>
        <taxon>Ixodida</taxon>
        <taxon>Ixodoidea</taxon>
        <taxon>Ixodidae</taxon>
        <taxon>Amblyomminae</taxon>
        <taxon>Amblyomma</taxon>
    </lineage>
</organism>